<name>A0ABV2KS56_9HYPH</name>
<keyword evidence="2" id="KW-1185">Reference proteome</keyword>
<gene>
    <name evidence="1" type="ORF">ABID44_003282</name>
</gene>
<reference evidence="1 2" key="1">
    <citation type="submission" date="2024-06" db="EMBL/GenBank/DDBJ databases">
        <title>Genomic Encyclopedia of Type Strains, Phase IV (KMG-IV): sequencing the most valuable type-strain genomes for metagenomic binning, comparative biology and taxonomic classification.</title>
        <authorList>
            <person name="Goeker M."/>
        </authorList>
    </citation>
    <scope>NUCLEOTIDE SEQUENCE [LARGE SCALE GENOMIC DNA]</scope>
    <source>
        <strain evidence="1 2">DSM 19730</strain>
    </source>
</reference>
<proteinExistence type="predicted"/>
<comment type="caution">
    <text evidence="1">The sequence shown here is derived from an EMBL/GenBank/DDBJ whole genome shotgun (WGS) entry which is preliminary data.</text>
</comment>
<organism evidence="1 2">
    <name type="scientific">Aquamicrobium ahrensii</name>
    <dbReference type="NCBI Taxonomy" id="469551"/>
    <lineage>
        <taxon>Bacteria</taxon>
        <taxon>Pseudomonadati</taxon>
        <taxon>Pseudomonadota</taxon>
        <taxon>Alphaproteobacteria</taxon>
        <taxon>Hyphomicrobiales</taxon>
        <taxon>Phyllobacteriaceae</taxon>
        <taxon>Aquamicrobium</taxon>
    </lineage>
</organism>
<dbReference type="EMBL" id="JBEPMN010000017">
    <property type="protein sequence ID" value="MET3662929.1"/>
    <property type="molecule type" value="Genomic_DNA"/>
</dbReference>
<sequence length="112" mass="12350">MSLASAQKERRELLGNFDFASFGNAAAIRVRDVSPIDKEGCAACNRQVAWQAGYFEDKSVTQRIIVNSTGMVTNEIPFLSWVCHRLRWPGRRRTNAGGSATCCCGYLSSWGA</sequence>
<dbReference type="RefSeq" id="WP_354152768.1">
    <property type="nucleotide sequence ID" value="NZ_JBEPMN010000017.1"/>
</dbReference>
<accession>A0ABV2KS56</accession>
<protein>
    <submittedName>
        <fullName evidence="1">Uncharacterized protein</fullName>
    </submittedName>
</protein>
<dbReference type="Proteomes" id="UP001549143">
    <property type="component" value="Unassembled WGS sequence"/>
</dbReference>
<evidence type="ECO:0000313" key="1">
    <source>
        <dbReference type="EMBL" id="MET3662929.1"/>
    </source>
</evidence>
<evidence type="ECO:0000313" key="2">
    <source>
        <dbReference type="Proteomes" id="UP001549143"/>
    </source>
</evidence>